<feature type="chain" id="PRO_5045490565" evidence="1">
    <location>
        <begin position="21"/>
        <end position="1846"/>
    </location>
</feature>
<sequence>MKKFLLTLVLVVCSVQLSLAQRFPVTVVPQVNPPAPVNFHNYADATTINSPLQVQLLLSDISVSNLQVRLKVSFEGNGISFESRDLVVGAQPLFIDGGSPLTLRNTDLGPYFEFQNLQGINANLYGQTIPEGSYQFCFEVFEFVTGNRLSSKTCATTYIFKNEPPILNLPLDGINMEPQAVDNIVFQWTPRHINVSNVEYELSIVEIWDDGVDPQTAFLSSPPIFQTTTRANSFVYGPAQPQLLNDKRYAWQVQAKALQGAEEIGLFKNEGKSEIFWFSKVEPCETPFNVSAEPKGISKMNVYWDEDPTIYTEYTIAYREADRENARWFTMRTNSGWATVWDLKPGTTYEYKVKGKCKYQYSEYTQPQTITTETAQDETANYNCGIVPDEIAITNREPVANILVGDRITAGDFVITITDIESESNGRITGVGYVRVPYFELARFAVRFNGILINTDYQLAEGEIVTLYDPKFGADAQMTVDIDTNIGEAVTGDQGGTDDQKVDFVISSVEIDSNGAIVIKGENGEEAIIPGGRDITITDSEGTPWTVGEDGTITKGEGAEGGAATAGNTTGIDENGASQISAKGVRVDFENSGYYYFDEVPSSVASKLTEEYKTITISDGGEYTVPHKAVSNIAGHAQDILTARATFTDSEITKDDIIFKTKDGVKVDASWSGDVATLTLVRKFDYAIEEVLATVKPKDTSDQYSVAGVFNMVHLASQEVTDINITLVPIQRVGLDESLKAQINEIYNKAGVNFNITIEEPLDINKGDWDLDGNNQLDIGDSSLLAQYTEEERAIYKYYKSKRSYDKKRYYVFVLGNGIPPSKTNVQGFMPLNRQYGFVFDPNNLAKTIAHELGHGIFGLEHPWDTYGFTPESTNWLMDNKDNGTVLNHMDWKKMHAPGIQLYMFQDDEDGEYASYQHIIGYTVVPGLFSEKIGHQGSDFLSFVSYAGKIFSIPSTATDVTFGENGVLYAFTIPENGGLERYIALQYTDKATSEKRFAGYLKESGTTSTRQNRMHKDYSTKGINGNSASVYLGFLSRNGSECGIKVFNASYDKSDITPPWNSGGEKLPMVSVSTILSKLKSSFNTDSETVYGNKLEFNRTVDSPEACTLSCDKGKEFYEVHGENIADAKVRDIVFKISTLICDPKIETSFFDEFSEKGYNNLLEWQKNFYNQGNWPNDYEAYKKFYDSYEKYVKYYLKVKSIIKTSKDREALLRIAYNLSLNQLKTLSSAEKLKMLQIIASESMGGFLTGINYNEEYLALKIINSINDEKDEKDQVNKFLEGLSSDTYKVNDEDLLYVALFDRIDDFFGKSNFTALIIKLTELSLQNKGLSTNGDLTAEQIETNSKAKILWDVENKQFLWIFNVVEDKTNVDVEVNDDQKSIHIKYNCIDRGKGRNRRYCNKYEVDDDFKPFDFVSLNIIKDLAFNPDDASVVPQGQGTLVPAIFMEYLATKRSNAITTNVITNTLTIASFYFSGGTIISARGALTLKTLPAYADLFVTMFNPYFSGPDFARHASTALQATFDVDQKTADELAKGMQIVWTVTSTGFTLATAKDVATPSKHIEAIATYKALVKKIGNEIDAARFLAKEKKLAEETIEGFKKAEQELIKAGKVTRKQLDEAVEAAEKRMAALVKRKDHLGELIAQSQKALDNEIDEALKAASNSTKQIDEFKVVDEIVETDQTIMDATRKFWQNHEENVFNHLVNKYNGAKNVGRQITVDITITQANGTKITKQLRFDNLVNVGEGKPFKIIDAKSSVRKELSTFTSNDLATKTSTPNQEWFYKALKESSNTIEISPRGQRAKDFFGRIDRLENNALPNSIPFEKNIDFFVNTKVINDTYDIYKIIH</sequence>
<dbReference type="EMBL" id="JAYKLX010000004">
    <property type="protein sequence ID" value="MEB3345777.1"/>
    <property type="molecule type" value="Genomic_DNA"/>
</dbReference>
<dbReference type="SUPFAM" id="SSF55486">
    <property type="entry name" value="Metalloproteases ('zincins'), catalytic domain"/>
    <property type="match status" value="1"/>
</dbReference>
<name>A0ABU5ZUL5_9FLAO</name>
<feature type="domain" description="Fibronectin type-III" evidence="2">
    <location>
        <begin position="286"/>
        <end position="377"/>
    </location>
</feature>
<dbReference type="InterPro" id="IPR003961">
    <property type="entry name" value="FN3_dom"/>
</dbReference>
<comment type="caution">
    <text evidence="3">The sequence shown here is derived from an EMBL/GenBank/DDBJ whole genome shotgun (WGS) entry which is preliminary data.</text>
</comment>
<dbReference type="CDD" id="cd00063">
    <property type="entry name" value="FN3"/>
    <property type="match status" value="1"/>
</dbReference>
<dbReference type="Proteomes" id="UP001327027">
    <property type="component" value="Unassembled WGS sequence"/>
</dbReference>
<evidence type="ECO:0000313" key="4">
    <source>
        <dbReference type="Proteomes" id="UP001327027"/>
    </source>
</evidence>
<reference evidence="3 4" key="1">
    <citation type="journal article" date="2013" name="Int. J. Syst. Evol. Microbiol.">
        <title>Aquimarina gracilis sp. nov., isolated from the gut microflora of a mussel, Mytilus coruscus, and emended description of Aquimarina spongiae.</title>
        <authorList>
            <person name="Park S.C."/>
            <person name="Choe H.N."/>
            <person name="Baik K.S."/>
            <person name="Seong C.N."/>
        </authorList>
    </citation>
    <scope>NUCLEOTIDE SEQUENCE [LARGE SCALE GENOMIC DNA]</scope>
    <source>
        <strain evidence="3 4">PSC32</strain>
    </source>
</reference>
<dbReference type="PROSITE" id="PS50853">
    <property type="entry name" value="FN3"/>
    <property type="match status" value="1"/>
</dbReference>
<keyword evidence="4" id="KW-1185">Reference proteome</keyword>
<evidence type="ECO:0000256" key="1">
    <source>
        <dbReference type="SAM" id="SignalP"/>
    </source>
</evidence>
<dbReference type="InterPro" id="IPR036116">
    <property type="entry name" value="FN3_sf"/>
</dbReference>
<dbReference type="RefSeq" id="WP_324179806.1">
    <property type="nucleotide sequence ID" value="NZ_BAABAW010000007.1"/>
</dbReference>
<proteinExistence type="predicted"/>
<dbReference type="Gene3D" id="2.60.40.10">
    <property type="entry name" value="Immunoglobulins"/>
    <property type="match status" value="1"/>
</dbReference>
<keyword evidence="1" id="KW-0732">Signal</keyword>
<dbReference type="SUPFAM" id="SSF49265">
    <property type="entry name" value="Fibronectin type III"/>
    <property type="match status" value="1"/>
</dbReference>
<evidence type="ECO:0000259" key="2">
    <source>
        <dbReference type="PROSITE" id="PS50853"/>
    </source>
</evidence>
<gene>
    <name evidence="3" type="ORF">U6A24_09910</name>
</gene>
<dbReference type="InterPro" id="IPR013783">
    <property type="entry name" value="Ig-like_fold"/>
</dbReference>
<protein>
    <submittedName>
        <fullName evidence="3">Fibronectin type III domain-containing protein</fullName>
    </submittedName>
</protein>
<evidence type="ECO:0000313" key="3">
    <source>
        <dbReference type="EMBL" id="MEB3345777.1"/>
    </source>
</evidence>
<feature type="signal peptide" evidence="1">
    <location>
        <begin position="1"/>
        <end position="20"/>
    </location>
</feature>
<accession>A0ABU5ZUL5</accession>
<dbReference type="SMART" id="SM00060">
    <property type="entry name" value="FN3"/>
    <property type="match status" value="1"/>
</dbReference>
<dbReference type="Pfam" id="PF00041">
    <property type="entry name" value="fn3"/>
    <property type="match status" value="1"/>
</dbReference>
<organism evidence="3 4">
    <name type="scientific">Aquimarina gracilis</name>
    <dbReference type="NCBI Taxonomy" id="874422"/>
    <lineage>
        <taxon>Bacteria</taxon>
        <taxon>Pseudomonadati</taxon>
        <taxon>Bacteroidota</taxon>
        <taxon>Flavobacteriia</taxon>
        <taxon>Flavobacteriales</taxon>
        <taxon>Flavobacteriaceae</taxon>
        <taxon>Aquimarina</taxon>
    </lineage>
</organism>